<feature type="chain" id="PRO_5042488965" evidence="16">
    <location>
        <begin position="19"/>
        <end position="1643"/>
    </location>
</feature>
<keyword evidence="8" id="KW-0297">G-protein coupled receptor</keyword>
<keyword evidence="3" id="KW-0433">Leucine-rich repeat</keyword>
<dbReference type="InterPro" id="IPR013783">
    <property type="entry name" value="Ig-like_fold"/>
</dbReference>
<keyword evidence="5 16" id="KW-0732">Signal</keyword>
<dbReference type="Gene3D" id="2.60.40.10">
    <property type="entry name" value="Immunoglobulins"/>
    <property type="match status" value="1"/>
</dbReference>
<evidence type="ECO:0000256" key="10">
    <source>
        <dbReference type="ARBA" id="ARBA00023157"/>
    </source>
</evidence>
<dbReference type="RefSeq" id="XP_015600917.1">
    <property type="nucleotide sequence ID" value="XM_015745431.2"/>
</dbReference>
<dbReference type="Gene3D" id="1.20.1070.10">
    <property type="entry name" value="Rhodopsin 7-helix transmembrane proteins"/>
    <property type="match status" value="1"/>
</dbReference>
<dbReference type="CTD" id="2768909"/>
<dbReference type="GO" id="GO:0007166">
    <property type="term" value="P:cell surface receptor signaling pathway"/>
    <property type="evidence" value="ECO:0007669"/>
    <property type="project" value="InterPro"/>
</dbReference>
<dbReference type="InterPro" id="IPR001611">
    <property type="entry name" value="Leu-rich_rpt"/>
</dbReference>
<dbReference type="InterPro" id="IPR036445">
    <property type="entry name" value="GPCR_2_extracell_dom_sf"/>
</dbReference>
<dbReference type="SMART" id="SM00082">
    <property type="entry name" value="LRRCT"/>
    <property type="match status" value="1"/>
</dbReference>
<dbReference type="SUPFAM" id="SSF111418">
    <property type="entry name" value="Hormone receptor domain"/>
    <property type="match status" value="1"/>
</dbReference>
<proteinExistence type="inferred from homology"/>
<dbReference type="SMART" id="SM00369">
    <property type="entry name" value="LRR_TYP"/>
    <property type="match status" value="5"/>
</dbReference>
<comment type="similarity">
    <text evidence="2">Belongs to the G-protein coupled receptor 2 family. Adhesion G-protein coupled receptor (ADGR) subfamily.</text>
</comment>
<evidence type="ECO:0000256" key="7">
    <source>
        <dbReference type="ARBA" id="ARBA00022989"/>
    </source>
</evidence>
<feature type="compositionally biased region" description="Polar residues" evidence="14">
    <location>
        <begin position="1102"/>
        <end position="1128"/>
    </location>
</feature>
<evidence type="ECO:0000256" key="4">
    <source>
        <dbReference type="ARBA" id="ARBA00022692"/>
    </source>
</evidence>
<dbReference type="InterPro" id="IPR017981">
    <property type="entry name" value="GPCR_2-like_7TM"/>
</dbReference>
<evidence type="ECO:0000256" key="15">
    <source>
        <dbReference type="SAM" id="Phobius"/>
    </source>
</evidence>
<evidence type="ECO:0000256" key="9">
    <source>
        <dbReference type="ARBA" id="ARBA00023136"/>
    </source>
</evidence>
<sequence>MRVFCLLWIFIQTSGIIGNHPCPQQCSCKRIGAQAEWLKVKCEDHIQEIREFDFNDISVALIQLDLSKNDIYAIESDVLQNLTNLRRLDLSSNKITTLDEGSFRGLESLERLDLSDNQISTIDTHTFKKLQNLKRLDLSGNKISAVEPSLFHNLLALERLKLNGNSLKTLKEGTFHGVKSLKQLDLSNNPWECNCNLYWFSNWIHNTSIKLNPPPKCASPPSLRNQPMKKLRLSEELQCQLSSPAIEIRPGHNQVVFAGDSITLKCRAPSITEDKNARLSWLWNPNITNEVLEQDAYTDPRNTLSNIKVENRHLADSGIVDSSLSIVPLTEEHNGQWNCQLVSVYGNKSKAISVIVISDETRYCPLAVTRNNKGMYAWPRTVVGWKVELPCEGSRLSGLMQFPLRASYRCNATGNWEDLNTEPCPYISHTTKVLEQFSKVNLSLTKGNLLETAKRFKNYTGDGAKLTDPIEINFIIQTVENYLHFLIEEKELGIMLIDIVSAIMNLPKDMLKLAENYYKSCTRLIKAVETITEFTPSIQIHKNNMALEEFRVKRENFMGLTCTWYSNAAAAGNAADTKLLHCATSNKTALINTKDKVIEASIQLPASLLKQLDGVMVAHQLMISMYSDNRLFPKILSDDKMDIASCVIGSKLIGVDVENLSEPVYVMLKAPLYHYAGSKLKPVVWDTKFNESGGWTSDGCQLSNLVNNLIVFHCNRLGYYGLLQDTSYLNEEGGSLTGATFKYSHPAVYVGSFVAIVCLTFTSVTYMICYASIIMPKKVKHCIVNTWIAIALLCFLYTAGIHQTENVQICQGVGLVLHYLSLCCLLWMAMSASNMYKRLSKSDADVVPDDELPDQPIQKPLLGLYMVGWGIALIICGISGAINLREYASYSHCFLTSGPALAALFIPGAILIVYLTIFHLLIRCAIRNVDLNAQLSEGTQATENMDLELLEPNANPNMDRNSVHSAQTVSSEVEDLEHSQIAQLKGQIIILILYLMTWTSGASATAKPLSPYVPYEESVFAILYAISASSLGMFVLLFYGMARKDVGSQWLRMRCWFKKKKNRCCRTRSVSDTSPAIPAQPLVQNLAPLSNSQATQVISDTNSIGSSARTSKSQNCNSLKGADLNSSEGPPGAKIANVNLVVLHRQQYRSNNSVTTYTEPTPACVEMFYNPHQSGVARKFFKKQRRHTKNNTLGPRKQGDGGATSDGGSCISIPRPNKTETDIERSIFSSSAKVNNTNIHVEVNLVNDSKNVNILSDSGGSVSEERNVAKRFVIGQENITRSTKKVNNDRLLTQESEEHLATFPRDMARRKLYHRHHLQYKHDNNTLNESDAEAELVVDPDLNADPGTKAEEEKHLRNVSQQCSLEYSSEMESTQMTSERSDHNLPEIGETPERTEENDRCSSANEMSDLDEQKSKRSFERLNHSNSLYCLPIDHLIPVRNYRRSLNDVSSLTSSKNCEYSRPSLTDLQSVASSNIYDRVRGSRKTIDRSQQSLIDINSLTSDNTYAMLQERPNYSNSLLDVDSASGSCANEQVEFQPVLNNDLKINDVEERPDASSANGLSSLNFLDKDFDSLTDLATVEDSLNIVRQHLDINGDMGMEFEEKRFTRKQMSCADENVEVLKHEDEYQNDNSVPKNVKKETSV</sequence>
<evidence type="ECO:0000256" key="2">
    <source>
        <dbReference type="ARBA" id="ARBA00007343"/>
    </source>
</evidence>
<dbReference type="GO" id="GO:0004930">
    <property type="term" value="F:G protein-coupled receptor activity"/>
    <property type="evidence" value="ECO:0007669"/>
    <property type="project" value="UniProtKB-KW"/>
</dbReference>
<dbReference type="PANTHER" id="PTHR45930:SF4">
    <property type="entry name" value="ADHESION G PROTEIN-COUPLED RECEPTOR A3"/>
    <property type="match status" value="1"/>
</dbReference>
<feature type="signal peptide" evidence="16">
    <location>
        <begin position="1"/>
        <end position="18"/>
    </location>
</feature>
<dbReference type="Proteomes" id="UP000694920">
    <property type="component" value="Unplaced"/>
</dbReference>
<dbReference type="InterPro" id="IPR003591">
    <property type="entry name" value="Leu-rich_rpt_typical-subtyp"/>
</dbReference>
<feature type="compositionally biased region" description="Low complexity" evidence="14">
    <location>
        <begin position="1366"/>
        <end position="1378"/>
    </location>
</feature>
<evidence type="ECO:0000256" key="6">
    <source>
        <dbReference type="ARBA" id="ARBA00022737"/>
    </source>
</evidence>
<dbReference type="PROSITE" id="PS50261">
    <property type="entry name" value="G_PROTEIN_RECEP_F2_4"/>
    <property type="match status" value="1"/>
</dbReference>
<feature type="domain" description="GAIN-B" evidence="17">
    <location>
        <begin position="578"/>
        <end position="730"/>
    </location>
</feature>
<dbReference type="Pfam" id="PF01825">
    <property type="entry name" value="GPS"/>
    <property type="match status" value="1"/>
</dbReference>
<keyword evidence="13" id="KW-0393">Immunoglobulin domain</keyword>
<dbReference type="InterPro" id="IPR007110">
    <property type="entry name" value="Ig-like_dom"/>
</dbReference>
<comment type="subcellular location">
    <subcellularLocation>
        <location evidence="1">Membrane</location>
        <topology evidence="1">Multi-pass membrane protein</topology>
    </subcellularLocation>
</comment>
<dbReference type="GO" id="GO:0005886">
    <property type="term" value="C:plasma membrane"/>
    <property type="evidence" value="ECO:0007669"/>
    <property type="project" value="TreeGrafter"/>
</dbReference>
<feature type="compositionally biased region" description="Basic and acidic residues" evidence="14">
    <location>
        <begin position="1379"/>
        <end position="1400"/>
    </location>
</feature>
<dbReference type="InterPro" id="IPR046338">
    <property type="entry name" value="GAIN_dom_sf"/>
</dbReference>
<dbReference type="SUPFAM" id="SSF52058">
    <property type="entry name" value="L domain-like"/>
    <property type="match status" value="1"/>
</dbReference>
<reference evidence="21" key="1">
    <citation type="submission" date="2025-08" db="UniProtKB">
        <authorList>
            <consortium name="RefSeq"/>
        </authorList>
    </citation>
    <scope>IDENTIFICATION</scope>
</reference>
<dbReference type="InterPro" id="IPR058808">
    <property type="entry name" value="GAIN_ADGRA2/3"/>
</dbReference>
<dbReference type="SMART" id="SM00409">
    <property type="entry name" value="IG"/>
    <property type="match status" value="1"/>
</dbReference>
<dbReference type="PANTHER" id="PTHR45930">
    <property type="entry name" value="G-PROTEIN COUPLED RECEPTOR 124-LIKE PROTEIN"/>
    <property type="match status" value="1"/>
</dbReference>
<evidence type="ECO:0000256" key="3">
    <source>
        <dbReference type="ARBA" id="ARBA00022614"/>
    </source>
</evidence>
<keyword evidence="20" id="KW-1185">Reference proteome</keyword>
<evidence type="ECO:0000256" key="5">
    <source>
        <dbReference type="ARBA" id="ARBA00022729"/>
    </source>
</evidence>
<evidence type="ECO:0000259" key="19">
    <source>
        <dbReference type="PROSITE" id="PS50835"/>
    </source>
</evidence>
<feature type="region of interest" description="Disordered" evidence="14">
    <location>
        <begin position="1622"/>
        <end position="1643"/>
    </location>
</feature>
<feature type="transmembrane region" description="Helical" evidence="15">
    <location>
        <begin position="747"/>
        <end position="770"/>
    </location>
</feature>
<dbReference type="Pfam" id="PF26588">
    <property type="entry name" value="GAIN_ADGRA3"/>
    <property type="match status" value="1"/>
</dbReference>
<feature type="transmembrane region" description="Helical" evidence="15">
    <location>
        <begin position="862"/>
        <end position="882"/>
    </location>
</feature>
<dbReference type="GeneID" id="107270423"/>
<dbReference type="InterPro" id="IPR003599">
    <property type="entry name" value="Ig_sub"/>
</dbReference>
<feature type="region of interest" description="Disordered" evidence="14">
    <location>
        <begin position="1341"/>
        <end position="1416"/>
    </location>
</feature>
<feature type="transmembrane region" description="Helical" evidence="15">
    <location>
        <begin position="813"/>
        <end position="832"/>
    </location>
</feature>
<dbReference type="InterPro" id="IPR057244">
    <property type="entry name" value="GAIN_B"/>
</dbReference>
<feature type="transmembrane region" description="Helical" evidence="15">
    <location>
        <begin position="782"/>
        <end position="801"/>
    </location>
</feature>
<dbReference type="SUPFAM" id="SSF48726">
    <property type="entry name" value="Immunoglobulin"/>
    <property type="match status" value="1"/>
</dbReference>
<dbReference type="PROSITE" id="PS50221">
    <property type="entry name" value="GAIN_B"/>
    <property type="match status" value="1"/>
</dbReference>
<keyword evidence="9 15" id="KW-0472">Membrane</keyword>
<keyword evidence="4 15" id="KW-0812">Transmembrane</keyword>
<protein>
    <submittedName>
        <fullName evidence="21">Adhesion G protein-coupled receptor A3 isoform X1</fullName>
    </submittedName>
</protein>
<dbReference type="Gene3D" id="3.80.10.10">
    <property type="entry name" value="Ribonuclease Inhibitor"/>
    <property type="match status" value="1"/>
</dbReference>
<evidence type="ECO:0000256" key="16">
    <source>
        <dbReference type="SAM" id="SignalP"/>
    </source>
</evidence>
<dbReference type="InterPro" id="IPR000483">
    <property type="entry name" value="Cys-rich_flank_reg_C"/>
</dbReference>
<evidence type="ECO:0000256" key="12">
    <source>
        <dbReference type="ARBA" id="ARBA00023224"/>
    </source>
</evidence>
<dbReference type="Pfam" id="PF13855">
    <property type="entry name" value="LRR_8"/>
    <property type="match status" value="2"/>
</dbReference>
<dbReference type="InterPro" id="IPR051963">
    <property type="entry name" value="Adhesion_GPCR_A"/>
</dbReference>
<evidence type="ECO:0000256" key="14">
    <source>
        <dbReference type="SAM" id="MobiDB-lite"/>
    </source>
</evidence>
<feature type="region of interest" description="Disordered" evidence="14">
    <location>
        <begin position="1182"/>
        <end position="1217"/>
    </location>
</feature>
<feature type="region of interest" description="Disordered" evidence="14">
    <location>
        <begin position="1102"/>
        <end position="1131"/>
    </location>
</feature>
<dbReference type="PROSITE" id="PS51450">
    <property type="entry name" value="LRR"/>
    <property type="match status" value="3"/>
</dbReference>
<dbReference type="SMART" id="SM00365">
    <property type="entry name" value="LRR_SD22"/>
    <property type="match status" value="3"/>
</dbReference>
<dbReference type="FunFam" id="3.80.10.10:FF:000732">
    <property type="entry name" value="GD11101"/>
    <property type="match status" value="1"/>
</dbReference>
<evidence type="ECO:0000313" key="20">
    <source>
        <dbReference type="Proteomes" id="UP000694920"/>
    </source>
</evidence>
<keyword evidence="6" id="KW-0677">Repeat</keyword>
<feature type="transmembrane region" description="Helical" evidence="15">
    <location>
        <begin position="1018"/>
        <end position="1042"/>
    </location>
</feature>
<keyword evidence="10" id="KW-1015">Disulfide bond</keyword>
<evidence type="ECO:0000256" key="13">
    <source>
        <dbReference type="ARBA" id="ARBA00023319"/>
    </source>
</evidence>
<dbReference type="KEGG" id="ccin:107270423"/>
<dbReference type="InterPro" id="IPR000832">
    <property type="entry name" value="GPCR_2_secretin-like"/>
</dbReference>
<keyword evidence="7 15" id="KW-1133">Transmembrane helix</keyword>
<dbReference type="InterPro" id="IPR032675">
    <property type="entry name" value="LRR_dom_sf"/>
</dbReference>
<keyword evidence="11 21" id="KW-0675">Receptor</keyword>
<feature type="domain" description="Ig-like" evidence="19">
    <location>
        <begin position="244"/>
        <end position="353"/>
    </location>
</feature>
<dbReference type="Gene3D" id="2.60.220.50">
    <property type="match status" value="1"/>
</dbReference>
<evidence type="ECO:0000256" key="1">
    <source>
        <dbReference type="ARBA" id="ARBA00004141"/>
    </source>
</evidence>
<accession>A0AAJ7C4K0</accession>
<feature type="transmembrane region" description="Helical" evidence="15">
    <location>
        <begin position="902"/>
        <end position="922"/>
    </location>
</feature>
<dbReference type="InterPro" id="IPR000203">
    <property type="entry name" value="GPS"/>
</dbReference>
<name>A0AAJ7C4K0_CEPCN</name>
<dbReference type="PROSITE" id="PS50835">
    <property type="entry name" value="IG_LIKE"/>
    <property type="match status" value="1"/>
</dbReference>
<gene>
    <name evidence="21" type="primary">LOC107270423</name>
</gene>
<evidence type="ECO:0000259" key="18">
    <source>
        <dbReference type="PROSITE" id="PS50261"/>
    </source>
</evidence>
<keyword evidence="12" id="KW-0807">Transducer</keyword>
<dbReference type="InterPro" id="IPR036179">
    <property type="entry name" value="Ig-like_dom_sf"/>
</dbReference>
<evidence type="ECO:0000313" key="21">
    <source>
        <dbReference type="RefSeq" id="XP_015600917.1"/>
    </source>
</evidence>
<evidence type="ECO:0000256" key="11">
    <source>
        <dbReference type="ARBA" id="ARBA00023170"/>
    </source>
</evidence>
<dbReference type="Pfam" id="PF00002">
    <property type="entry name" value="7tm_2"/>
    <property type="match status" value="1"/>
</dbReference>
<organism evidence="20 21">
    <name type="scientific">Cephus cinctus</name>
    <name type="common">Wheat stem sawfly</name>
    <dbReference type="NCBI Taxonomy" id="211228"/>
    <lineage>
        <taxon>Eukaryota</taxon>
        <taxon>Metazoa</taxon>
        <taxon>Ecdysozoa</taxon>
        <taxon>Arthropoda</taxon>
        <taxon>Hexapoda</taxon>
        <taxon>Insecta</taxon>
        <taxon>Pterygota</taxon>
        <taxon>Neoptera</taxon>
        <taxon>Endopterygota</taxon>
        <taxon>Hymenoptera</taxon>
        <taxon>Cephoidea</taxon>
        <taxon>Cephidae</taxon>
        <taxon>Cephus</taxon>
    </lineage>
</organism>
<evidence type="ECO:0000256" key="8">
    <source>
        <dbReference type="ARBA" id="ARBA00023040"/>
    </source>
</evidence>
<feature type="domain" description="G-protein coupled receptors family 2 profile 2" evidence="18">
    <location>
        <begin position="744"/>
        <end position="1043"/>
    </location>
</feature>
<evidence type="ECO:0000259" key="17">
    <source>
        <dbReference type="PROSITE" id="PS50221"/>
    </source>
</evidence>